<dbReference type="Proteomes" id="UP000699462">
    <property type="component" value="Unassembled WGS sequence"/>
</dbReference>
<accession>A0A8T0DM86</accession>
<reference evidence="1 2" key="1">
    <citation type="submission" date="2019-07" db="EMBL/GenBank/DDBJ databases">
        <title>Annotation for the trematode Paragonimus westermani.</title>
        <authorList>
            <person name="Choi Y.-J."/>
        </authorList>
    </citation>
    <scope>NUCLEOTIDE SEQUENCE [LARGE SCALE GENOMIC DNA]</scope>
    <source>
        <strain evidence="1">180907_Pwestermani</strain>
    </source>
</reference>
<gene>
    <name evidence="1" type="ORF">P879_03517</name>
</gene>
<comment type="caution">
    <text evidence="1">The sequence shown here is derived from an EMBL/GenBank/DDBJ whole genome shotgun (WGS) entry which is preliminary data.</text>
</comment>
<evidence type="ECO:0000313" key="2">
    <source>
        <dbReference type="Proteomes" id="UP000699462"/>
    </source>
</evidence>
<evidence type="ECO:0000313" key="1">
    <source>
        <dbReference type="EMBL" id="KAF8569045.1"/>
    </source>
</evidence>
<protein>
    <submittedName>
        <fullName evidence="1">Uncharacterized protein</fullName>
    </submittedName>
</protein>
<dbReference type="EMBL" id="JTDF01002238">
    <property type="protein sequence ID" value="KAF8569045.1"/>
    <property type="molecule type" value="Genomic_DNA"/>
</dbReference>
<dbReference type="AlphaFoldDB" id="A0A8T0DM86"/>
<name>A0A8T0DM86_9TREM</name>
<organism evidence="1 2">
    <name type="scientific">Paragonimus westermani</name>
    <dbReference type="NCBI Taxonomy" id="34504"/>
    <lineage>
        <taxon>Eukaryota</taxon>
        <taxon>Metazoa</taxon>
        <taxon>Spiralia</taxon>
        <taxon>Lophotrochozoa</taxon>
        <taxon>Platyhelminthes</taxon>
        <taxon>Trematoda</taxon>
        <taxon>Digenea</taxon>
        <taxon>Plagiorchiida</taxon>
        <taxon>Troglotremata</taxon>
        <taxon>Troglotrematidae</taxon>
        <taxon>Paragonimus</taxon>
    </lineage>
</organism>
<sequence length="136" mass="15518">MSVLTVYVILRCTGIHTDGLCGTDPIGVFKKYIHVNTNGVIDPDYALAQLRKNQPQNFIKLMTNHRFWLTCMKNSDTGYFKRSHWKSNAVDKSTEIDDTSQFSTKYPLISTAYYPQSEPVRYAIQTGYKQPLGAEN</sequence>
<proteinExistence type="predicted"/>
<keyword evidence="2" id="KW-1185">Reference proteome</keyword>
<dbReference type="OrthoDB" id="6232104at2759"/>